<dbReference type="Gene3D" id="2.160.10.10">
    <property type="entry name" value="Hexapeptide repeat proteins"/>
    <property type="match status" value="1"/>
</dbReference>
<dbReference type="InterPro" id="IPR001451">
    <property type="entry name" value="Hexapep"/>
</dbReference>
<feature type="active site" description="Proton acceptor" evidence="7">
    <location>
        <position position="233"/>
    </location>
</feature>
<dbReference type="GO" id="GO:0016410">
    <property type="term" value="F:N-acyltransferase activity"/>
    <property type="evidence" value="ECO:0007669"/>
    <property type="project" value="InterPro"/>
</dbReference>
<dbReference type="PANTHER" id="PTHR43378">
    <property type="entry name" value="UDP-3-O-ACYLGLUCOSAMINE N-ACYLTRANSFERASE"/>
    <property type="match status" value="1"/>
</dbReference>
<evidence type="ECO:0000256" key="4">
    <source>
        <dbReference type="ARBA" id="ARBA00022737"/>
    </source>
</evidence>
<keyword evidence="5 7" id="KW-0443">Lipid metabolism</keyword>
<dbReference type="NCBIfam" id="TIGR01853">
    <property type="entry name" value="lipid_A_lpxD"/>
    <property type="match status" value="1"/>
</dbReference>
<evidence type="ECO:0000313" key="9">
    <source>
        <dbReference type="EMBL" id="ALE01853.1"/>
    </source>
</evidence>
<dbReference type="InterPro" id="IPR007691">
    <property type="entry name" value="LpxD"/>
</dbReference>
<feature type="domain" description="UDP-3-O-[3-hydroxymyristoyl] glucosamine N-acyltransferase non-repeat region" evidence="8">
    <location>
        <begin position="23"/>
        <end position="86"/>
    </location>
</feature>
<dbReference type="GO" id="GO:0009245">
    <property type="term" value="P:lipid A biosynthetic process"/>
    <property type="evidence" value="ECO:0007669"/>
    <property type="project" value="UniProtKB-UniRule"/>
</dbReference>
<evidence type="ECO:0000256" key="2">
    <source>
        <dbReference type="ARBA" id="ARBA00022556"/>
    </source>
</evidence>
<gene>
    <name evidence="7" type="primary">lpxD</name>
    <name evidence="9" type="ORF">W908_04215</name>
</gene>
<comment type="similarity">
    <text evidence="7">Belongs to the transferase hexapeptide repeat family. LpxD subfamily.</text>
</comment>
<keyword evidence="6 7" id="KW-0012">Acyltransferase</keyword>
<comment type="catalytic activity">
    <reaction evidence="7">
        <text>a UDP-3-O-[(3R)-3-hydroxyacyl]-alpha-D-glucosamine + a (3R)-hydroxyacyl-[ACP] = a UDP-2-N,3-O-bis[(3R)-3-hydroxyacyl]-alpha-D-glucosamine + holo-[ACP] + H(+)</text>
        <dbReference type="Rhea" id="RHEA:53836"/>
        <dbReference type="Rhea" id="RHEA-COMP:9685"/>
        <dbReference type="Rhea" id="RHEA-COMP:9945"/>
        <dbReference type="ChEBI" id="CHEBI:15378"/>
        <dbReference type="ChEBI" id="CHEBI:64479"/>
        <dbReference type="ChEBI" id="CHEBI:78827"/>
        <dbReference type="ChEBI" id="CHEBI:137740"/>
        <dbReference type="ChEBI" id="CHEBI:137748"/>
        <dbReference type="EC" id="2.3.1.191"/>
    </reaction>
</comment>
<dbReference type="RefSeq" id="WP_053820055.1">
    <property type="nucleotide sequence ID" value="NZ_CP006911.1"/>
</dbReference>
<accession>A0A0M5KT02</accession>
<dbReference type="SUPFAM" id="SSF51161">
    <property type="entry name" value="Trimeric LpxA-like enzymes"/>
    <property type="match status" value="1"/>
</dbReference>
<dbReference type="HAMAP" id="MF_00523">
    <property type="entry name" value="LpxD"/>
    <property type="match status" value="1"/>
</dbReference>
<dbReference type="Pfam" id="PF00132">
    <property type="entry name" value="Hexapep"/>
    <property type="match status" value="2"/>
</dbReference>
<evidence type="ECO:0000313" key="10">
    <source>
        <dbReference type="Proteomes" id="UP000068905"/>
    </source>
</evidence>
<dbReference type="CDD" id="cd03352">
    <property type="entry name" value="LbH_LpxD"/>
    <property type="match status" value="1"/>
</dbReference>
<dbReference type="EC" id="2.3.1.191" evidence="7"/>
<dbReference type="InterPro" id="IPR020573">
    <property type="entry name" value="UDP_GlcNAc_AcTrfase_non-rep"/>
</dbReference>
<dbReference type="KEGG" id="tsn:W908_04215"/>
<comment type="function">
    <text evidence="7">Catalyzes the N-acylation of UDP-3-O-acylglucosamine using 3-hydroxyacyl-ACP as the acyl donor. Is involved in the biosynthesis of lipid A, a phosphorylated glycolipid that anchors the lipopolysaccharide to the outer membrane of the cell.</text>
</comment>
<sequence length="332" mass="35320">MILTLKEVAELVGGSIEGDSSKSIQGIGTLDSANSREISYAVNSKYKDSLKNSNAGAFIINKSLKLFCKGNTVIVEDVYLALSILSHKFKVTQNIGHFKYGHQLSYPDSKIAASSLIGKNVKIGIGSIIGVNCVIEDNVSIGSNSIIEPNVTIQRECQIGNNCVISPGAVIGSEGFGNARDANKKWSPIAHLGSVQIGDNVSIGANTTIDRGSISDTIIHEGVKLDNLIHIAHNVVIGEGTAIAAKTGIAGTTVIGKRCMIGGAVGIVDHLKITDDVVINATSTVNRNITKPGVYTGFVPLMLHSEWKKVSIWLTKLDKIATFMKIKLKDIR</sequence>
<protein>
    <recommendedName>
        <fullName evidence="7">UDP-3-O-acylglucosamine N-acyltransferase</fullName>
        <ecNumber evidence="7">2.3.1.191</ecNumber>
    </recommendedName>
</protein>
<keyword evidence="2 7" id="KW-0441">Lipid A biosynthesis</keyword>
<dbReference type="PATRIC" id="fig|1125411.7.peg.825"/>
<reference evidence="9 10" key="1">
    <citation type="journal article" date="2015" name="Genome Announc.">
        <title>Genome Sequence of 'Candidatus Thioglobus singularis' Strain PS1, a Mixotroph from the SUP05 Clade of Marine Gammaproteobacteria.</title>
        <authorList>
            <person name="Marshall K.T."/>
            <person name="Morris R.M."/>
        </authorList>
    </citation>
    <scope>NUCLEOTIDE SEQUENCE [LARGE SCALE GENOMIC DNA]</scope>
    <source>
        <strain evidence="9 10">PS1</strain>
    </source>
</reference>
<proteinExistence type="inferred from homology"/>
<dbReference type="Pfam" id="PF04613">
    <property type="entry name" value="LpxD"/>
    <property type="match status" value="1"/>
</dbReference>
<comment type="pathway">
    <text evidence="7">Bacterial outer membrane biogenesis; LPS lipid A biosynthesis.</text>
</comment>
<dbReference type="STRING" id="1125411.W908_04215"/>
<name>A0A0M5KT02_9GAMM</name>
<evidence type="ECO:0000256" key="1">
    <source>
        <dbReference type="ARBA" id="ARBA00022516"/>
    </source>
</evidence>
<evidence type="ECO:0000256" key="3">
    <source>
        <dbReference type="ARBA" id="ARBA00022679"/>
    </source>
</evidence>
<dbReference type="InterPro" id="IPR011004">
    <property type="entry name" value="Trimer_LpxA-like_sf"/>
</dbReference>
<evidence type="ECO:0000259" key="8">
    <source>
        <dbReference type="Pfam" id="PF04613"/>
    </source>
</evidence>
<dbReference type="PROSITE" id="PS00101">
    <property type="entry name" value="HEXAPEP_TRANSFERASES"/>
    <property type="match status" value="1"/>
</dbReference>
<dbReference type="PANTHER" id="PTHR43378:SF2">
    <property type="entry name" value="UDP-3-O-ACYLGLUCOSAMINE N-ACYLTRANSFERASE 1, MITOCHONDRIAL-RELATED"/>
    <property type="match status" value="1"/>
</dbReference>
<keyword evidence="1 7" id="KW-0444">Lipid biosynthesis</keyword>
<evidence type="ECO:0000256" key="5">
    <source>
        <dbReference type="ARBA" id="ARBA00023098"/>
    </source>
</evidence>
<keyword evidence="3 7" id="KW-0808">Transferase</keyword>
<evidence type="ECO:0000256" key="7">
    <source>
        <dbReference type="HAMAP-Rule" id="MF_00523"/>
    </source>
</evidence>
<dbReference type="EMBL" id="CP006911">
    <property type="protein sequence ID" value="ALE01853.1"/>
    <property type="molecule type" value="Genomic_DNA"/>
</dbReference>
<organism evidence="9 10">
    <name type="scientific">Candidatus Pseudothioglobus singularis PS1</name>
    <dbReference type="NCBI Taxonomy" id="1125411"/>
    <lineage>
        <taxon>Bacteria</taxon>
        <taxon>Pseudomonadati</taxon>
        <taxon>Pseudomonadota</taxon>
        <taxon>Gammaproteobacteria</taxon>
        <taxon>Candidatus Pseudothioglobaceae</taxon>
        <taxon>Candidatus Pseudothioglobus</taxon>
    </lineage>
</organism>
<dbReference type="AlphaFoldDB" id="A0A0M5KT02"/>
<dbReference type="Proteomes" id="UP000068905">
    <property type="component" value="Chromosome"/>
</dbReference>
<evidence type="ECO:0000256" key="6">
    <source>
        <dbReference type="ARBA" id="ARBA00023315"/>
    </source>
</evidence>
<comment type="subunit">
    <text evidence="7">Homotrimer.</text>
</comment>
<keyword evidence="4 7" id="KW-0677">Repeat</keyword>
<keyword evidence="10" id="KW-1185">Reference proteome</keyword>
<dbReference type="Gene3D" id="3.40.1390.10">
    <property type="entry name" value="MurE/MurF, N-terminal domain"/>
    <property type="match status" value="1"/>
</dbReference>
<dbReference type="InterPro" id="IPR018357">
    <property type="entry name" value="Hexapep_transf_CS"/>
</dbReference>
<dbReference type="NCBIfam" id="NF002060">
    <property type="entry name" value="PRK00892.1"/>
    <property type="match status" value="1"/>
</dbReference>
<dbReference type="UniPathway" id="UPA00973"/>
<dbReference type="GO" id="GO:0016020">
    <property type="term" value="C:membrane"/>
    <property type="evidence" value="ECO:0007669"/>
    <property type="project" value="GOC"/>
</dbReference>
<dbReference type="GO" id="GO:0103118">
    <property type="term" value="F:UDP-3-O-[(3R)-3-hydroxyacyl]-glucosamine N-acyltransferase activity"/>
    <property type="evidence" value="ECO:0007669"/>
    <property type="project" value="UniProtKB-EC"/>
</dbReference>
<dbReference type="OrthoDB" id="9784739at2"/>